<dbReference type="AlphaFoldDB" id="A0A381UPE3"/>
<name>A0A381UPE3_9ZZZZ</name>
<sequence length="32" mass="3758">MRFTSDPLIEPIPYIALFFGISETTSMEYLFK</sequence>
<accession>A0A381UPE3</accession>
<gene>
    <name evidence="1" type="ORF">METZ01_LOCUS82352</name>
</gene>
<protein>
    <submittedName>
        <fullName evidence="1">Uncharacterized protein</fullName>
    </submittedName>
</protein>
<proteinExistence type="predicted"/>
<organism evidence="1">
    <name type="scientific">marine metagenome</name>
    <dbReference type="NCBI Taxonomy" id="408172"/>
    <lineage>
        <taxon>unclassified sequences</taxon>
        <taxon>metagenomes</taxon>
        <taxon>ecological metagenomes</taxon>
    </lineage>
</organism>
<evidence type="ECO:0000313" key="1">
    <source>
        <dbReference type="EMBL" id="SVA29498.1"/>
    </source>
</evidence>
<dbReference type="EMBL" id="UINC01006764">
    <property type="protein sequence ID" value="SVA29498.1"/>
    <property type="molecule type" value="Genomic_DNA"/>
</dbReference>
<reference evidence="1" key="1">
    <citation type="submission" date="2018-05" db="EMBL/GenBank/DDBJ databases">
        <authorList>
            <person name="Lanie J.A."/>
            <person name="Ng W.-L."/>
            <person name="Kazmierczak K.M."/>
            <person name="Andrzejewski T.M."/>
            <person name="Davidsen T.M."/>
            <person name="Wayne K.J."/>
            <person name="Tettelin H."/>
            <person name="Glass J.I."/>
            <person name="Rusch D."/>
            <person name="Podicherti R."/>
            <person name="Tsui H.-C.T."/>
            <person name="Winkler M.E."/>
        </authorList>
    </citation>
    <scope>NUCLEOTIDE SEQUENCE</scope>
</reference>